<dbReference type="VEuPathDB" id="FungiDB:AAP_01903"/>
<feature type="domain" description="FAD-binding PCMH-type" evidence="5">
    <location>
        <begin position="104"/>
        <end position="275"/>
    </location>
</feature>
<dbReference type="Proteomes" id="UP000242877">
    <property type="component" value="Unassembled WGS sequence"/>
</dbReference>
<dbReference type="Pfam" id="PF01565">
    <property type="entry name" value="FAD_binding_4"/>
    <property type="match status" value="1"/>
</dbReference>
<evidence type="ECO:0000256" key="1">
    <source>
        <dbReference type="ARBA" id="ARBA00005466"/>
    </source>
</evidence>
<proteinExistence type="inferred from homology"/>
<dbReference type="PROSITE" id="PS51387">
    <property type="entry name" value="FAD_PCMH"/>
    <property type="match status" value="1"/>
</dbReference>
<evidence type="ECO:0000313" key="7">
    <source>
        <dbReference type="Proteomes" id="UP000242877"/>
    </source>
</evidence>
<evidence type="ECO:0000259" key="5">
    <source>
        <dbReference type="PROSITE" id="PS51387"/>
    </source>
</evidence>
<dbReference type="OrthoDB" id="2151789at2759"/>
<dbReference type="InterPro" id="IPR036318">
    <property type="entry name" value="FAD-bd_PCMH-like_sf"/>
</dbReference>
<dbReference type="PANTHER" id="PTHR42973:SF34">
    <property type="entry name" value="FAD BINDING DOMAIN PROTEIN (AFU_ORTHOLOGUE AFUA_3G02770)"/>
    <property type="match status" value="1"/>
</dbReference>
<name>A0A162IK29_9EURO</name>
<dbReference type="InterPro" id="IPR016166">
    <property type="entry name" value="FAD-bd_PCMH"/>
</dbReference>
<keyword evidence="7" id="KW-1185">Reference proteome</keyword>
<dbReference type="InterPro" id="IPR006094">
    <property type="entry name" value="Oxid_FAD_bind_N"/>
</dbReference>
<reference evidence="6 7" key="1">
    <citation type="journal article" date="2016" name="Genome Biol. Evol.">
        <title>Divergent and convergent evolution of fungal pathogenicity.</title>
        <authorList>
            <person name="Shang Y."/>
            <person name="Xiao G."/>
            <person name="Zheng P."/>
            <person name="Cen K."/>
            <person name="Zhan S."/>
            <person name="Wang C."/>
        </authorList>
    </citation>
    <scope>NUCLEOTIDE SEQUENCE [LARGE SCALE GENOMIC DNA]</scope>
    <source>
        <strain evidence="6 7">ARSEF 7405</strain>
    </source>
</reference>
<dbReference type="InterPro" id="IPR016169">
    <property type="entry name" value="FAD-bd_PCMH_sub2"/>
</dbReference>
<keyword evidence="4" id="KW-0560">Oxidoreductase</keyword>
<dbReference type="GO" id="GO:0071949">
    <property type="term" value="F:FAD binding"/>
    <property type="evidence" value="ECO:0007669"/>
    <property type="project" value="InterPro"/>
</dbReference>
<comment type="caution">
    <text evidence="6">The sequence shown here is derived from an EMBL/GenBank/DDBJ whole genome shotgun (WGS) entry which is preliminary data.</text>
</comment>
<comment type="similarity">
    <text evidence="1">Belongs to the oxygen-dependent FAD-linked oxidoreductase family.</text>
</comment>
<organism evidence="6 7">
    <name type="scientific">Ascosphaera apis ARSEF 7405</name>
    <dbReference type="NCBI Taxonomy" id="392613"/>
    <lineage>
        <taxon>Eukaryota</taxon>
        <taxon>Fungi</taxon>
        <taxon>Dikarya</taxon>
        <taxon>Ascomycota</taxon>
        <taxon>Pezizomycotina</taxon>
        <taxon>Eurotiomycetes</taxon>
        <taxon>Eurotiomycetidae</taxon>
        <taxon>Onygenales</taxon>
        <taxon>Ascosphaeraceae</taxon>
        <taxon>Ascosphaera</taxon>
    </lineage>
</organism>
<evidence type="ECO:0000256" key="2">
    <source>
        <dbReference type="ARBA" id="ARBA00022630"/>
    </source>
</evidence>
<keyword evidence="2" id="KW-0285">Flavoprotein</keyword>
<evidence type="ECO:0000256" key="4">
    <source>
        <dbReference type="ARBA" id="ARBA00023002"/>
    </source>
</evidence>
<keyword evidence="3" id="KW-0274">FAD</keyword>
<dbReference type="InterPro" id="IPR012951">
    <property type="entry name" value="BBE"/>
</dbReference>
<evidence type="ECO:0000256" key="3">
    <source>
        <dbReference type="ARBA" id="ARBA00022827"/>
    </source>
</evidence>
<evidence type="ECO:0000313" key="6">
    <source>
        <dbReference type="EMBL" id="KZZ94603.1"/>
    </source>
</evidence>
<dbReference type="PANTHER" id="PTHR42973">
    <property type="entry name" value="BINDING OXIDOREDUCTASE, PUTATIVE (AFU_ORTHOLOGUE AFUA_1G17690)-RELATED"/>
    <property type="match status" value="1"/>
</dbReference>
<dbReference type="Pfam" id="PF08031">
    <property type="entry name" value="BBE"/>
    <property type="match status" value="1"/>
</dbReference>
<dbReference type="GO" id="GO:0016491">
    <property type="term" value="F:oxidoreductase activity"/>
    <property type="evidence" value="ECO:0007669"/>
    <property type="project" value="UniProtKB-KW"/>
</dbReference>
<accession>A0A162IK29</accession>
<dbReference type="AlphaFoldDB" id="A0A162IK29"/>
<gene>
    <name evidence="6" type="ORF">AAP_01903</name>
</gene>
<dbReference type="Gene3D" id="3.30.465.10">
    <property type="match status" value="1"/>
</dbReference>
<protein>
    <submittedName>
        <fullName evidence="6">FAD binding domain protein</fullName>
    </submittedName>
</protein>
<dbReference type="InterPro" id="IPR050416">
    <property type="entry name" value="FAD-linked_Oxidoreductase"/>
</dbReference>
<dbReference type="EMBL" id="AZGZ01000006">
    <property type="protein sequence ID" value="KZZ94603.1"/>
    <property type="molecule type" value="Genomic_DNA"/>
</dbReference>
<sequence length="537" mass="58664">MAGLLQIIAAYGGIFLAIYAATYNNQAPLEAPNFNITQALVDVGIDATKIPVGLYGTEQQQQSLETTCKAACDTLSSWFGSKVSSGGNKGYDDFVNSFWAQQQREVRPQCVITPTEPAEVGATLLLSRLSGCPFAARSGGHSPIRGASNSPGGISIWLKEFNDVTLNEDKTIVSVGTGLTWGEVYDSLQGTNLTVVGGRSATVGVGGFLLGGGISFHSNLHGLGIDNVESFEVVTASGKIITARRGQHEDLYQALKGTGNNFGIVTKFNLYSIPDQPVRGGMKLYAEEQKSKVINAFVQLAHDASIDPNVQQWLCLNGPASNNAIEAEITHLTDERDPEVLKNYNAIPMIKDTTSTRSLAQYSKEIDLYADPQKRTTFWTCSVNLSEDFMNWIAEHWYSSVANFPKAEGAAPVLAFHPFTTRGLRIMNKNMGNALGLEASTQPLLVIQFLSTWNDEEDDGAVNEWFKSFTTALEEEAKRRKLQRSFIYMNYAHQDQNVIASYGASNGLRLRRVATHYDPSGLFQKLQRGGFKLGIDV</sequence>
<dbReference type="Gene3D" id="3.40.462.20">
    <property type="match status" value="1"/>
</dbReference>
<dbReference type="SUPFAM" id="SSF56176">
    <property type="entry name" value="FAD-binding/transporter-associated domain-like"/>
    <property type="match status" value="1"/>
</dbReference>